<name>A0A3N0EXQ1_SINP1</name>
<dbReference type="Pfam" id="PF13751">
    <property type="entry name" value="DDE_Tnp_1_6"/>
    <property type="match status" value="1"/>
</dbReference>
<dbReference type="RefSeq" id="WP_123214633.1">
    <property type="nucleotide sequence ID" value="NZ_RJTM01000015.1"/>
</dbReference>
<dbReference type="PANTHER" id="PTHR33803">
    <property type="entry name" value="IS1478 TRANSPOSASE"/>
    <property type="match status" value="1"/>
</dbReference>
<reference evidence="3 4" key="1">
    <citation type="submission" date="2018-10" db="EMBL/GenBank/DDBJ databases">
        <title>Sinomicrobium pectinilyticum sp. nov., a pectinase-producing bacterium isolated from alkaline and saline soil, and emended description of the genus Sinomicrobium.</title>
        <authorList>
            <person name="Cheng B."/>
            <person name="Li C."/>
            <person name="Lai Q."/>
            <person name="Du M."/>
            <person name="Shao Z."/>
            <person name="Xu P."/>
            <person name="Yang C."/>
        </authorList>
    </citation>
    <scope>NUCLEOTIDE SEQUENCE [LARGE SCALE GENOMIC DNA]</scope>
    <source>
        <strain evidence="3 4">5DNS001</strain>
    </source>
</reference>
<sequence length="106" mass="12497">MYPARTTSLLYKQGLAKPRLKRDTTYQRRKKRKHHRRRAAIEPVIGHLKTDHRVARNFLKGQVSNSINFIMAAAGFNFKKLIVKLQQAKRWLCSQIHLVNTQRYSP</sequence>
<feature type="domain" description="Transposase DDE" evidence="2">
    <location>
        <begin position="18"/>
        <end position="82"/>
    </location>
</feature>
<proteinExistence type="predicted"/>
<feature type="compositionally biased region" description="Basic residues" evidence="1">
    <location>
        <begin position="27"/>
        <end position="37"/>
    </location>
</feature>
<gene>
    <name evidence="3" type="ORF">ED312_03545</name>
</gene>
<evidence type="ECO:0000313" key="4">
    <source>
        <dbReference type="Proteomes" id="UP000267469"/>
    </source>
</evidence>
<keyword evidence="4" id="KW-1185">Reference proteome</keyword>
<dbReference type="AlphaFoldDB" id="A0A3N0EXQ1"/>
<protein>
    <recommendedName>
        <fullName evidence="2">Transposase DDE domain-containing protein</fullName>
    </recommendedName>
</protein>
<dbReference type="Proteomes" id="UP000267469">
    <property type="component" value="Unassembled WGS sequence"/>
</dbReference>
<evidence type="ECO:0000313" key="3">
    <source>
        <dbReference type="EMBL" id="RNL92626.1"/>
    </source>
</evidence>
<organism evidence="3 4">
    <name type="scientific">Sinomicrobium pectinilyticum</name>
    <dbReference type="NCBI Taxonomy" id="1084421"/>
    <lineage>
        <taxon>Bacteria</taxon>
        <taxon>Pseudomonadati</taxon>
        <taxon>Bacteroidota</taxon>
        <taxon>Flavobacteriia</taxon>
        <taxon>Flavobacteriales</taxon>
        <taxon>Flavobacteriaceae</taxon>
        <taxon>Sinomicrobium</taxon>
    </lineage>
</organism>
<dbReference type="OrthoDB" id="1454687at2"/>
<feature type="region of interest" description="Disordered" evidence="1">
    <location>
        <begin position="17"/>
        <end position="37"/>
    </location>
</feature>
<dbReference type="EMBL" id="RJTM01000015">
    <property type="protein sequence ID" value="RNL92626.1"/>
    <property type="molecule type" value="Genomic_DNA"/>
</dbReference>
<comment type="caution">
    <text evidence="3">The sequence shown here is derived from an EMBL/GenBank/DDBJ whole genome shotgun (WGS) entry which is preliminary data.</text>
</comment>
<accession>A0A3N0EXQ1</accession>
<evidence type="ECO:0000256" key="1">
    <source>
        <dbReference type="SAM" id="MobiDB-lite"/>
    </source>
</evidence>
<evidence type="ECO:0000259" key="2">
    <source>
        <dbReference type="Pfam" id="PF13751"/>
    </source>
</evidence>
<dbReference type="InterPro" id="IPR025668">
    <property type="entry name" value="Tnp_DDE_dom"/>
</dbReference>
<dbReference type="PANTHER" id="PTHR33803:SF3">
    <property type="entry name" value="BLL1974 PROTEIN"/>
    <property type="match status" value="1"/>
</dbReference>